<protein>
    <submittedName>
        <fullName evidence="2">Uncharacterized protein</fullName>
    </submittedName>
</protein>
<evidence type="ECO:0000313" key="2">
    <source>
        <dbReference type="EMBL" id="HEB43229.1"/>
    </source>
</evidence>
<feature type="compositionally biased region" description="Basic and acidic residues" evidence="1">
    <location>
        <begin position="477"/>
        <end position="493"/>
    </location>
</feature>
<proteinExistence type="predicted"/>
<feature type="compositionally biased region" description="Basic and acidic residues" evidence="1">
    <location>
        <begin position="411"/>
        <end position="421"/>
    </location>
</feature>
<dbReference type="EMBL" id="DSKI01000315">
    <property type="protein sequence ID" value="HEB43229.1"/>
    <property type="molecule type" value="Genomic_DNA"/>
</dbReference>
<feature type="region of interest" description="Disordered" evidence="1">
    <location>
        <begin position="169"/>
        <end position="223"/>
    </location>
</feature>
<name>A0A7C1P693_9HYPH</name>
<feature type="region of interest" description="Disordered" evidence="1">
    <location>
        <begin position="245"/>
        <end position="339"/>
    </location>
</feature>
<feature type="compositionally biased region" description="Polar residues" evidence="1">
    <location>
        <begin position="279"/>
        <end position="294"/>
    </location>
</feature>
<evidence type="ECO:0000256" key="1">
    <source>
        <dbReference type="SAM" id="MobiDB-lite"/>
    </source>
</evidence>
<gene>
    <name evidence="2" type="ORF">ENP70_05910</name>
</gene>
<feature type="compositionally biased region" description="Polar residues" evidence="1">
    <location>
        <begin position="400"/>
        <end position="409"/>
    </location>
</feature>
<organism evidence="2">
    <name type="scientific">Agrobacterium albertimagni</name>
    <dbReference type="NCBI Taxonomy" id="147266"/>
    <lineage>
        <taxon>Bacteria</taxon>
        <taxon>Pseudomonadati</taxon>
        <taxon>Pseudomonadota</taxon>
        <taxon>Alphaproteobacteria</taxon>
        <taxon>Hyphomicrobiales</taxon>
        <taxon>Rhizobiaceae</taxon>
        <taxon>Rhizobium/Agrobacterium group</taxon>
        <taxon>Agrobacterium</taxon>
    </lineage>
</organism>
<feature type="region of interest" description="Disordered" evidence="1">
    <location>
        <begin position="1"/>
        <end position="38"/>
    </location>
</feature>
<feature type="region of interest" description="Disordered" evidence="1">
    <location>
        <begin position="383"/>
        <end position="421"/>
    </location>
</feature>
<dbReference type="AlphaFoldDB" id="A0A7C1P693"/>
<reference evidence="2" key="1">
    <citation type="journal article" date="2020" name="mSystems">
        <title>Genome- and Community-Level Interaction Insights into Carbon Utilization and Element Cycling Functions of Hydrothermarchaeota in Hydrothermal Sediment.</title>
        <authorList>
            <person name="Zhou Z."/>
            <person name="Liu Y."/>
            <person name="Xu W."/>
            <person name="Pan J."/>
            <person name="Luo Z.H."/>
            <person name="Li M."/>
        </authorList>
    </citation>
    <scope>NUCLEOTIDE SEQUENCE [LARGE SCALE GENOMIC DNA]</scope>
    <source>
        <strain evidence="2">SpSt-243</strain>
    </source>
</reference>
<comment type="caution">
    <text evidence="2">The sequence shown here is derived from an EMBL/GenBank/DDBJ whole genome shotgun (WGS) entry which is preliminary data.</text>
</comment>
<sequence>MLPPVLASPASYTATEAKPRPGQPAGSRAQMLAPPPTTTAINQNSAIAGQLNIMLLSGPERMSQNLAVLADVLGAALKIERRSDETLGDYMGRLIEGIAALPAADRLKLQKLLNQSFAGLQLRTLLSAMASPSGPERATLALYLELYRQTDRDGATRSVISSYREAAGEARSTAQSISRPLAANDIGRAPGDAPRPAQAAAEQNRPLSTPVAQSGGRADVRPGNAEAFQRSGMNLALSARATTRSPFSSLAGPGLAAVSPESPKAAMGTSRPPQKATPEPQTIQAATSGGLQPSRSDRLSMPAESGQRLPTSASEGARQQEERGSAGAGSPDRAAPSATAATAMSAIALPGQARSAPSIPVGWLAELFESDFVRTLLQLKSLSTDPQTSARPASLPATDTPLTETSAAQRMSRDEARDSAERLAGMPDAALKEAAEERPSPGVIPLSEQALARFPIGREGMPLPFIPYQLEDEFDVEHVEEKEEEDPGSRDAEADGNEDDLAEAADEDADAMMAEHGHPADGPSEPYAPESMVAEPHALPAPSGTALPLPPEPAHELYLRMAGLT</sequence>
<accession>A0A7C1P693</accession>
<feature type="compositionally biased region" description="Acidic residues" evidence="1">
    <location>
        <begin position="494"/>
        <end position="510"/>
    </location>
</feature>
<feature type="region of interest" description="Disordered" evidence="1">
    <location>
        <begin position="477"/>
        <end position="552"/>
    </location>
</feature>